<reference evidence="1" key="1">
    <citation type="journal article" date="2020" name="New Phytol.">
        <title>Comparative genomics reveals dynamic genome evolution in host specialist ectomycorrhizal fungi.</title>
        <authorList>
            <person name="Lofgren L.A."/>
            <person name="Nguyen N.H."/>
            <person name="Vilgalys R."/>
            <person name="Ruytinx J."/>
            <person name="Liao H.L."/>
            <person name="Branco S."/>
            <person name="Kuo A."/>
            <person name="LaButti K."/>
            <person name="Lipzen A."/>
            <person name="Andreopoulos W."/>
            <person name="Pangilinan J."/>
            <person name="Riley R."/>
            <person name="Hundley H."/>
            <person name="Na H."/>
            <person name="Barry K."/>
            <person name="Grigoriev I.V."/>
            <person name="Stajich J.E."/>
            <person name="Kennedy P.G."/>
        </authorList>
    </citation>
    <scope>NUCLEOTIDE SEQUENCE</scope>
    <source>
        <strain evidence="1">FC423</strain>
    </source>
</reference>
<organism evidence="1 2">
    <name type="scientific">Suillus discolor</name>
    <dbReference type="NCBI Taxonomy" id="1912936"/>
    <lineage>
        <taxon>Eukaryota</taxon>
        <taxon>Fungi</taxon>
        <taxon>Dikarya</taxon>
        <taxon>Basidiomycota</taxon>
        <taxon>Agaricomycotina</taxon>
        <taxon>Agaricomycetes</taxon>
        <taxon>Agaricomycetidae</taxon>
        <taxon>Boletales</taxon>
        <taxon>Suillineae</taxon>
        <taxon>Suillaceae</taxon>
        <taxon>Suillus</taxon>
    </lineage>
</organism>
<keyword evidence="2" id="KW-1185">Reference proteome</keyword>
<dbReference type="RefSeq" id="XP_041299547.1">
    <property type="nucleotide sequence ID" value="XM_041433217.1"/>
</dbReference>
<evidence type="ECO:0000313" key="2">
    <source>
        <dbReference type="Proteomes" id="UP000823399"/>
    </source>
</evidence>
<accession>A0A9P7K0I6</accession>
<dbReference type="GeneID" id="64695476"/>
<dbReference type="Proteomes" id="UP000823399">
    <property type="component" value="Unassembled WGS sequence"/>
</dbReference>
<name>A0A9P7K0I6_9AGAM</name>
<protein>
    <submittedName>
        <fullName evidence="1">Uncharacterized protein</fullName>
    </submittedName>
</protein>
<proteinExistence type="predicted"/>
<sequence length="229" mass="26545">MFLYNNYKQVLDILYDGQTVLPCLMWELSVTDETELECQEGIRWDDMDELEMKLGMDKHWQPEDIEWQNTGWLIANRKFQLALDTLEGLIVARIFKLSKMNRAGTGYKMQKHIGKALQVWSAAICTALNCYNLTAHALSPPHPALKWEDIVEYAFLADFELLRDACEDILQCLWATPSGCHAMDLYFKMCRTREEIEHLNVEIRCVATYLQDESTCDSHVRTLIRGANT</sequence>
<dbReference type="AlphaFoldDB" id="A0A9P7K0I6"/>
<dbReference type="OrthoDB" id="3249713at2759"/>
<dbReference type="EMBL" id="JABBWM010000002">
    <property type="protein sequence ID" value="KAG2119721.1"/>
    <property type="molecule type" value="Genomic_DNA"/>
</dbReference>
<comment type="caution">
    <text evidence="1">The sequence shown here is derived from an EMBL/GenBank/DDBJ whole genome shotgun (WGS) entry which is preliminary data.</text>
</comment>
<evidence type="ECO:0000313" key="1">
    <source>
        <dbReference type="EMBL" id="KAG2119721.1"/>
    </source>
</evidence>
<gene>
    <name evidence="1" type="ORF">F5147DRAFT_647616</name>
</gene>